<reference evidence="3" key="1">
    <citation type="submission" date="2023-06" db="EMBL/GenBank/DDBJ databases">
        <title>Genomic of Parafulvivirga corallium.</title>
        <authorList>
            <person name="Wang G."/>
        </authorList>
    </citation>
    <scope>NUCLEOTIDE SEQUENCE</scope>
    <source>
        <strain evidence="3">BMA10</strain>
    </source>
</reference>
<sequence>MKIQDYIDRINYKGDLTPNLEVLKQIQKAHTLNVPFENLDIHYDNPISLDIDKFYNKVVEKGRGGFCYELNGLFHTLLKTIGFDSKIISARVYDNKKEDFGREYDHLAIIIKLNQVEYLVDVGFGEFTFHPLELKIGSIQSDPRGNFIIEQFENEYYKVSKINGEIKSGEYIFTNRKRELNEFSEMCNYHQTDSNSHFTQKKLISKPTEMGRVTITGNTFKVSEGGETIKEYEFPKEEFGKYLMDWFDLDELQIKATNIE</sequence>
<keyword evidence="4" id="KW-1185">Reference proteome</keyword>
<dbReference type="RefSeq" id="WP_346751727.1">
    <property type="nucleotide sequence ID" value="NZ_JAUJEA010000003.1"/>
</dbReference>
<dbReference type="SUPFAM" id="SSF54001">
    <property type="entry name" value="Cysteine proteinases"/>
    <property type="match status" value="1"/>
</dbReference>
<dbReference type="Pfam" id="PF00797">
    <property type="entry name" value="Acetyltransf_2"/>
    <property type="match status" value="1"/>
</dbReference>
<proteinExistence type="inferred from homology"/>
<dbReference type="PANTHER" id="PTHR11786:SF0">
    <property type="entry name" value="ARYLAMINE N-ACETYLTRANSFERASE 4-RELATED"/>
    <property type="match status" value="1"/>
</dbReference>
<dbReference type="InterPro" id="IPR001447">
    <property type="entry name" value="Arylamine_N-AcTrfase"/>
</dbReference>
<dbReference type="PRINTS" id="PR01543">
    <property type="entry name" value="ANATRNSFRASE"/>
</dbReference>
<evidence type="ECO:0000256" key="2">
    <source>
        <dbReference type="RuleBase" id="RU003452"/>
    </source>
</evidence>
<organism evidence="3 4">
    <name type="scientific">Splendidivirga corallicola</name>
    <dbReference type="NCBI Taxonomy" id="3051826"/>
    <lineage>
        <taxon>Bacteria</taxon>
        <taxon>Pseudomonadati</taxon>
        <taxon>Bacteroidota</taxon>
        <taxon>Cytophagia</taxon>
        <taxon>Cytophagales</taxon>
        <taxon>Splendidivirgaceae</taxon>
        <taxon>Splendidivirga</taxon>
    </lineage>
</organism>
<dbReference type="Proteomes" id="UP001172082">
    <property type="component" value="Unassembled WGS sequence"/>
</dbReference>
<evidence type="ECO:0000313" key="4">
    <source>
        <dbReference type="Proteomes" id="UP001172082"/>
    </source>
</evidence>
<dbReference type="PANTHER" id="PTHR11786">
    <property type="entry name" value="N-HYDROXYARYLAMINE O-ACETYLTRANSFERASE"/>
    <property type="match status" value="1"/>
</dbReference>
<dbReference type="InterPro" id="IPR053710">
    <property type="entry name" value="Arylamine_NAT_domain_sf"/>
</dbReference>
<gene>
    <name evidence="3" type="ORF">QQ008_10010</name>
</gene>
<evidence type="ECO:0000256" key="1">
    <source>
        <dbReference type="ARBA" id="ARBA00006547"/>
    </source>
</evidence>
<dbReference type="EMBL" id="JAUJEA010000003">
    <property type="protein sequence ID" value="MDN5201699.1"/>
    <property type="molecule type" value="Genomic_DNA"/>
</dbReference>
<dbReference type="InterPro" id="IPR038765">
    <property type="entry name" value="Papain-like_cys_pep_sf"/>
</dbReference>
<dbReference type="Gene3D" id="3.30.2140.20">
    <property type="match status" value="1"/>
</dbReference>
<accession>A0ABT8KLU7</accession>
<evidence type="ECO:0000313" key="3">
    <source>
        <dbReference type="EMBL" id="MDN5201699.1"/>
    </source>
</evidence>
<comment type="caution">
    <text evidence="3">The sequence shown here is derived from an EMBL/GenBank/DDBJ whole genome shotgun (WGS) entry which is preliminary data.</text>
</comment>
<comment type="similarity">
    <text evidence="1 2">Belongs to the arylamine N-acetyltransferase family.</text>
</comment>
<name>A0ABT8KLU7_9BACT</name>
<protein>
    <submittedName>
        <fullName evidence="3">Arylamine N-acetyltransferase</fullName>
    </submittedName>
</protein>